<dbReference type="AlphaFoldDB" id="A0A285BWU7"/>
<reference evidence="1 2" key="1">
    <citation type="submission" date="2017-08" db="EMBL/GenBank/DDBJ databases">
        <authorList>
            <person name="de Groot N.N."/>
        </authorList>
    </citation>
    <scope>NUCLEOTIDE SEQUENCE [LARGE SCALE GENOMIC DNA]</scope>
    <source>
        <strain evidence="1 2">Nm15</strain>
    </source>
</reference>
<accession>A0A285BWU7</accession>
<sequence length="201" mass="22632">MNHSPIKLIGLHGPAGCGKDTVAEILCSAQEFRSVSFAEPLIDMLVAGFRVPKSYFTDRNLKENPIPELCGKSPRQLMQTLGTEWGRNYVDCDVWVKIADRKIEYLKKLAAAGNAYIEGIVATDVRFQNEYDYIRNHGGTIWHIRRPINPNEINPTHASDKLMKIDTDRDRLILNDGDIDQLAEKINAILHPTVTESTSND</sequence>
<dbReference type="Gene3D" id="3.40.50.300">
    <property type="entry name" value="P-loop containing nucleotide triphosphate hydrolases"/>
    <property type="match status" value="1"/>
</dbReference>
<dbReference type="SUPFAM" id="SSF52540">
    <property type="entry name" value="P-loop containing nucleoside triphosphate hydrolases"/>
    <property type="match status" value="1"/>
</dbReference>
<dbReference type="InterPro" id="IPR027417">
    <property type="entry name" value="P-loop_NTPase"/>
</dbReference>
<evidence type="ECO:0000313" key="1">
    <source>
        <dbReference type="EMBL" id="SNX59761.1"/>
    </source>
</evidence>
<gene>
    <name evidence="1" type="ORF">SAMN06296273_1195</name>
</gene>
<dbReference type="Proteomes" id="UP000242498">
    <property type="component" value="Chromosome I"/>
</dbReference>
<evidence type="ECO:0008006" key="3">
    <source>
        <dbReference type="Google" id="ProtNLM"/>
    </source>
</evidence>
<protein>
    <recommendedName>
        <fullName evidence="3">Dephospho-CoA kinase</fullName>
    </recommendedName>
</protein>
<dbReference type="EMBL" id="LT907782">
    <property type="protein sequence ID" value="SNX59761.1"/>
    <property type="molecule type" value="Genomic_DNA"/>
</dbReference>
<proteinExistence type="predicted"/>
<name>A0A285BWU7_9PROT</name>
<dbReference type="OrthoDB" id="5401711at2"/>
<dbReference type="RefSeq" id="WP_096292471.1">
    <property type="nucleotide sequence ID" value="NZ_LT907782.1"/>
</dbReference>
<dbReference type="InterPro" id="IPR048444">
    <property type="entry name" value="DNMK"/>
</dbReference>
<organism evidence="1 2">
    <name type="scientific">Nitrosomonas ureae</name>
    <dbReference type="NCBI Taxonomy" id="44577"/>
    <lineage>
        <taxon>Bacteria</taxon>
        <taxon>Pseudomonadati</taxon>
        <taxon>Pseudomonadota</taxon>
        <taxon>Betaproteobacteria</taxon>
        <taxon>Nitrosomonadales</taxon>
        <taxon>Nitrosomonadaceae</taxon>
        <taxon>Nitrosomonas</taxon>
    </lineage>
</organism>
<dbReference type="Pfam" id="PF21448">
    <property type="entry name" value="DNMK"/>
    <property type="match status" value="1"/>
</dbReference>
<evidence type="ECO:0000313" key="2">
    <source>
        <dbReference type="Proteomes" id="UP000242498"/>
    </source>
</evidence>